<proteinExistence type="predicted"/>
<keyword evidence="4" id="KW-1185">Reference proteome</keyword>
<evidence type="ECO:0000256" key="1">
    <source>
        <dbReference type="SAM" id="MobiDB-lite"/>
    </source>
</evidence>
<protein>
    <recommendedName>
        <fullName evidence="2">J domain-containing protein</fullName>
    </recommendedName>
</protein>
<name>A0A9P7FXU0_9AGAR</name>
<dbReference type="Gene3D" id="1.10.287.110">
    <property type="entry name" value="DnaJ domain"/>
    <property type="match status" value="1"/>
</dbReference>
<dbReference type="SMART" id="SM00271">
    <property type="entry name" value="DnaJ"/>
    <property type="match status" value="1"/>
</dbReference>
<dbReference type="GO" id="GO:0051082">
    <property type="term" value="F:unfolded protein binding"/>
    <property type="evidence" value="ECO:0007669"/>
    <property type="project" value="TreeGrafter"/>
</dbReference>
<evidence type="ECO:0000313" key="3">
    <source>
        <dbReference type="EMBL" id="KAG5639094.1"/>
    </source>
</evidence>
<organism evidence="3 4">
    <name type="scientific">Sphagnurus paluster</name>
    <dbReference type="NCBI Taxonomy" id="117069"/>
    <lineage>
        <taxon>Eukaryota</taxon>
        <taxon>Fungi</taxon>
        <taxon>Dikarya</taxon>
        <taxon>Basidiomycota</taxon>
        <taxon>Agaricomycotina</taxon>
        <taxon>Agaricomycetes</taxon>
        <taxon>Agaricomycetidae</taxon>
        <taxon>Agaricales</taxon>
        <taxon>Tricholomatineae</taxon>
        <taxon>Lyophyllaceae</taxon>
        <taxon>Sphagnurus</taxon>
    </lineage>
</organism>
<reference evidence="3" key="2">
    <citation type="submission" date="2021-10" db="EMBL/GenBank/DDBJ databases">
        <title>Phylogenomics reveals ancestral predisposition of the termite-cultivated fungus Termitomyces towards a domesticated lifestyle.</title>
        <authorList>
            <person name="Auxier B."/>
            <person name="Grum-Grzhimaylo A."/>
            <person name="Cardenas M.E."/>
            <person name="Lodge J.D."/>
            <person name="Laessoe T."/>
            <person name="Pedersen O."/>
            <person name="Smith M.E."/>
            <person name="Kuyper T.W."/>
            <person name="Franco-Molano E.A."/>
            <person name="Baroni T.J."/>
            <person name="Aanen D.K."/>
        </authorList>
    </citation>
    <scope>NUCLEOTIDE SEQUENCE</scope>
    <source>
        <strain evidence="3">D49</strain>
    </source>
</reference>
<sequence>MSSNLYEVLEVSKDATPEQIRKAYKKKALQTHPDRLPPGTSSEEKAASEEAFRKASYAKLSTMQSNVNLLLIYLQVNNAYEVLKDSEKRRIFAL</sequence>
<feature type="region of interest" description="Disordered" evidence="1">
    <location>
        <begin position="25"/>
        <end position="48"/>
    </location>
</feature>
<dbReference type="SUPFAM" id="SSF46565">
    <property type="entry name" value="Chaperone J-domain"/>
    <property type="match status" value="1"/>
</dbReference>
<dbReference type="InterPro" id="IPR001623">
    <property type="entry name" value="DnaJ_domain"/>
</dbReference>
<feature type="domain" description="J" evidence="2">
    <location>
        <begin position="4"/>
        <end position="94"/>
    </location>
</feature>
<dbReference type="Pfam" id="PF00226">
    <property type="entry name" value="DnaJ"/>
    <property type="match status" value="1"/>
</dbReference>
<evidence type="ECO:0000259" key="2">
    <source>
        <dbReference type="PROSITE" id="PS50076"/>
    </source>
</evidence>
<dbReference type="InterPro" id="IPR036869">
    <property type="entry name" value="J_dom_sf"/>
</dbReference>
<dbReference type="PROSITE" id="PS50076">
    <property type="entry name" value="DNAJ_2"/>
    <property type="match status" value="1"/>
</dbReference>
<evidence type="ECO:0000313" key="4">
    <source>
        <dbReference type="Proteomes" id="UP000717328"/>
    </source>
</evidence>
<accession>A0A9P7FXU0</accession>
<reference evidence="3" key="1">
    <citation type="submission" date="2021-02" db="EMBL/GenBank/DDBJ databases">
        <authorList>
            <person name="Nieuwenhuis M."/>
            <person name="Van De Peppel L.J.J."/>
        </authorList>
    </citation>
    <scope>NUCLEOTIDE SEQUENCE</scope>
    <source>
        <strain evidence="3">D49</strain>
    </source>
</reference>
<dbReference type="PRINTS" id="PR00625">
    <property type="entry name" value="JDOMAIN"/>
</dbReference>
<comment type="caution">
    <text evidence="3">The sequence shown here is derived from an EMBL/GenBank/DDBJ whole genome shotgun (WGS) entry which is preliminary data.</text>
</comment>
<dbReference type="GO" id="GO:0005737">
    <property type="term" value="C:cytoplasm"/>
    <property type="evidence" value="ECO:0007669"/>
    <property type="project" value="TreeGrafter"/>
</dbReference>
<dbReference type="CDD" id="cd06257">
    <property type="entry name" value="DnaJ"/>
    <property type="match status" value="1"/>
</dbReference>
<dbReference type="Proteomes" id="UP000717328">
    <property type="component" value="Unassembled WGS sequence"/>
</dbReference>
<dbReference type="OrthoDB" id="442087at2759"/>
<dbReference type="PANTHER" id="PTHR43948:SF10">
    <property type="entry name" value="MRJ, ISOFORM E"/>
    <property type="match status" value="1"/>
</dbReference>
<dbReference type="PANTHER" id="PTHR43948">
    <property type="entry name" value="DNAJ HOMOLOG SUBFAMILY B"/>
    <property type="match status" value="1"/>
</dbReference>
<dbReference type="GO" id="GO:0044183">
    <property type="term" value="F:protein folding chaperone"/>
    <property type="evidence" value="ECO:0007669"/>
    <property type="project" value="TreeGrafter"/>
</dbReference>
<dbReference type="AlphaFoldDB" id="A0A9P7FXU0"/>
<dbReference type="EMBL" id="JABCKI010005732">
    <property type="protein sequence ID" value="KAG5639094.1"/>
    <property type="molecule type" value="Genomic_DNA"/>
</dbReference>
<dbReference type="GO" id="GO:0051087">
    <property type="term" value="F:protein-folding chaperone binding"/>
    <property type="evidence" value="ECO:0007669"/>
    <property type="project" value="TreeGrafter"/>
</dbReference>
<gene>
    <name evidence="3" type="ORF">H0H81_007038</name>
</gene>